<reference evidence="1" key="1">
    <citation type="journal article" date="2015" name="Nature">
        <title>Complex archaea that bridge the gap between prokaryotes and eukaryotes.</title>
        <authorList>
            <person name="Spang A."/>
            <person name="Saw J.H."/>
            <person name="Jorgensen S.L."/>
            <person name="Zaremba-Niedzwiedzka K."/>
            <person name="Martijn J."/>
            <person name="Lind A.E."/>
            <person name="van Eijk R."/>
            <person name="Schleper C."/>
            <person name="Guy L."/>
            <person name="Ettema T.J."/>
        </authorList>
    </citation>
    <scope>NUCLEOTIDE SEQUENCE</scope>
</reference>
<comment type="caution">
    <text evidence="1">The sequence shown here is derived from an EMBL/GenBank/DDBJ whole genome shotgun (WGS) entry which is preliminary data.</text>
</comment>
<gene>
    <name evidence="1" type="ORF">LCGC14_0262530</name>
</gene>
<sequence>MSTRGAIVRVFGDGFKGVYHHWDSYPEGLGQTLWELFHEQFGQDVERMLKFLIDEHPAGWSTLNGADFSMMPGYVELGRKIDSPDERRGPECYCHGDRSEEGNEVTEKDAAGIGVEWVYAFRDTVMIVLSSYNEDGHKMIGMFGMGNENARWRIVTQIDLLGEEPDWEMIKKDGKVVVNAERKK</sequence>
<evidence type="ECO:0000313" key="1">
    <source>
        <dbReference type="EMBL" id="KKN86984.1"/>
    </source>
</evidence>
<protein>
    <submittedName>
        <fullName evidence="1">Uncharacterized protein</fullName>
    </submittedName>
</protein>
<accession>A0A0F9U5V2</accession>
<dbReference type="EMBL" id="LAZR01000142">
    <property type="protein sequence ID" value="KKN86984.1"/>
    <property type="molecule type" value="Genomic_DNA"/>
</dbReference>
<proteinExistence type="predicted"/>
<organism evidence="1">
    <name type="scientific">marine sediment metagenome</name>
    <dbReference type="NCBI Taxonomy" id="412755"/>
    <lineage>
        <taxon>unclassified sequences</taxon>
        <taxon>metagenomes</taxon>
        <taxon>ecological metagenomes</taxon>
    </lineage>
</organism>
<name>A0A0F9U5V2_9ZZZZ</name>
<dbReference type="AlphaFoldDB" id="A0A0F9U5V2"/>